<dbReference type="NCBIfam" id="TIGR01730">
    <property type="entry name" value="RND_mfp"/>
    <property type="match status" value="1"/>
</dbReference>
<evidence type="ECO:0000259" key="5">
    <source>
        <dbReference type="Pfam" id="PF25954"/>
    </source>
</evidence>
<dbReference type="InterPro" id="IPR058627">
    <property type="entry name" value="MdtA-like_C"/>
</dbReference>
<dbReference type="Pfam" id="PF25919">
    <property type="entry name" value="BSH_CusB"/>
    <property type="match status" value="1"/>
</dbReference>
<comment type="caution">
    <text evidence="7">The sequence shown here is derived from an EMBL/GenBank/DDBJ whole genome shotgun (WGS) entry which is preliminary data.</text>
</comment>
<feature type="domain" description="CusB-like beta-barrel" evidence="5">
    <location>
        <begin position="222"/>
        <end position="296"/>
    </location>
</feature>
<dbReference type="InterPro" id="IPR058792">
    <property type="entry name" value="Beta-barrel_RND_2"/>
</dbReference>
<organism evidence="7 8">
    <name type="scientific">Flavihumibacter petaseus NBRC 106054</name>
    <dbReference type="NCBI Taxonomy" id="1220578"/>
    <lineage>
        <taxon>Bacteria</taxon>
        <taxon>Pseudomonadati</taxon>
        <taxon>Bacteroidota</taxon>
        <taxon>Chitinophagia</taxon>
        <taxon>Chitinophagales</taxon>
        <taxon>Chitinophagaceae</taxon>
        <taxon>Flavihumibacter</taxon>
    </lineage>
</organism>
<dbReference type="Pfam" id="PF19335">
    <property type="entry name" value="HMBD"/>
    <property type="match status" value="1"/>
</dbReference>
<feature type="domain" description="Heavy metal binding" evidence="3">
    <location>
        <begin position="19"/>
        <end position="44"/>
    </location>
</feature>
<evidence type="ECO:0000259" key="4">
    <source>
        <dbReference type="Pfam" id="PF25919"/>
    </source>
</evidence>
<dbReference type="Pfam" id="PF25967">
    <property type="entry name" value="RND-MFP_C"/>
    <property type="match status" value="1"/>
</dbReference>
<evidence type="ECO:0000256" key="1">
    <source>
        <dbReference type="ARBA" id="ARBA00009477"/>
    </source>
</evidence>
<dbReference type="GO" id="GO:0030288">
    <property type="term" value="C:outer membrane-bounded periplasmic space"/>
    <property type="evidence" value="ECO:0007669"/>
    <property type="project" value="TreeGrafter"/>
</dbReference>
<evidence type="ECO:0000259" key="6">
    <source>
        <dbReference type="Pfam" id="PF25967"/>
    </source>
</evidence>
<dbReference type="InterPro" id="IPR045800">
    <property type="entry name" value="HMBD"/>
</dbReference>
<evidence type="ECO:0000256" key="2">
    <source>
        <dbReference type="ARBA" id="ARBA00022448"/>
    </source>
</evidence>
<dbReference type="InterPro" id="IPR058790">
    <property type="entry name" value="BSH_CusB"/>
</dbReference>
<dbReference type="GO" id="GO:0046914">
    <property type="term" value="F:transition metal ion binding"/>
    <property type="evidence" value="ECO:0007669"/>
    <property type="project" value="TreeGrafter"/>
</dbReference>
<dbReference type="Gene3D" id="2.40.420.20">
    <property type="match status" value="1"/>
</dbReference>
<dbReference type="Proteomes" id="UP000033121">
    <property type="component" value="Unassembled WGS sequence"/>
</dbReference>
<proteinExistence type="inferred from homology"/>
<comment type="similarity">
    <text evidence="1">Belongs to the membrane fusion protein (MFP) (TC 8.A.1) family.</text>
</comment>
<protein>
    <submittedName>
        <fullName evidence="7">Putative RND-type efflux pump membrane fusion protein</fullName>
    </submittedName>
</protein>
<evidence type="ECO:0000313" key="8">
    <source>
        <dbReference type="Proteomes" id="UP000033121"/>
    </source>
</evidence>
<reference evidence="7 8" key="1">
    <citation type="submission" date="2015-04" db="EMBL/GenBank/DDBJ databases">
        <title>Whole genome shotgun sequence of Flavihumibacter petaseus NBRC 106054.</title>
        <authorList>
            <person name="Miyazawa S."/>
            <person name="Hosoyama A."/>
            <person name="Hashimoto M."/>
            <person name="Noguchi M."/>
            <person name="Tsuchikane K."/>
            <person name="Ohji S."/>
            <person name="Yamazoe A."/>
            <person name="Ichikawa N."/>
            <person name="Kimura A."/>
            <person name="Fujita N."/>
        </authorList>
    </citation>
    <scope>NUCLEOTIDE SEQUENCE [LARGE SCALE GENOMIC DNA]</scope>
    <source>
        <strain evidence="7 8">NBRC 106054</strain>
    </source>
</reference>
<dbReference type="AlphaFoldDB" id="A0A0E9N6M6"/>
<dbReference type="InterPro" id="IPR051909">
    <property type="entry name" value="MFP_Cation_Efflux"/>
</dbReference>
<dbReference type="GO" id="GO:0060003">
    <property type="term" value="P:copper ion export"/>
    <property type="evidence" value="ECO:0007669"/>
    <property type="project" value="TreeGrafter"/>
</dbReference>
<feature type="domain" description="Multidrug resistance protein MdtA-like C-terminal permuted SH3" evidence="6">
    <location>
        <begin position="305"/>
        <end position="362"/>
    </location>
</feature>
<dbReference type="EMBL" id="BBWV01000005">
    <property type="protein sequence ID" value="GAO45474.1"/>
    <property type="molecule type" value="Genomic_DNA"/>
</dbReference>
<keyword evidence="8" id="KW-1185">Reference proteome</keyword>
<sequence>MACSSDNKGSAKSKKKQTYTCSMHPQIVQEAPGTCPICGMDLVPFDKNNAVSFLTLNESQVALANISTVLVGSGDFAASKSLNGRLVVDPEQTTVISSRMQGRIENLYIKELGRKVERGQPLYRIYSEQLAVLQQEFLLAVAQAKQFPEDERFRQIEKAARQKLLLYSRTPAQLDQLISAQKTDPFVIYPAPSGGVVSELMVTEGQYVAEGGGIMRLEGYDKLWVEADAYPADLASITIGQPVTVIIPGWEEQPQNMTIQFINPSYQAGSQLTQVRGSISNPGNHWQPGLQARISIPHRQPGKSLILPVNAVIREGKGLHVWLETAKGRFEPRMIQAGAETEAMIEVLGGLETGDRVVVTGAYLLNSEFILKKGADPMTGHHHQ</sequence>
<dbReference type="PANTHER" id="PTHR30097:SF15">
    <property type="entry name" value="CATION EFFLUX SYSTEM PROTEIN CUSB"/>
    <property type="match status" value="1"/>
</dbReference>
<dbReference type="STRING" id="1220578.FPE01S_05_01690"/>
<dbReference type="Pfam" id="PF25954">
    <property type="entry name" value="Beta-barrel_RND_2"/>
    <property type="match status" value="1"/>
</dbReference>
<evidence type="ECO:0000259" key="3">
    <source>
        <dbReference type="Pfam" id="PF19335"/>
    </source>
</evidence>
<feature type="domain" description="CusB-like barrel-sandwich hybrid" evidence="4">
    <location>
        <begin position="94"/>
        <end position="217"/>
    </location>
</feature>
<dbReference type="SUPFAM" id="SSF111369">
    <property type="entry name" value="HlyD-like secretion proteins"/>
    <property type="match status" value="1"/>
</dbReference>
<dbReference type="Gene3D" id="2.40.30.170">
    <property type="match status" value="1"/>
</dbReference>
<dbReference type="InterPro" id="IPR006143">
    <property type="entry name" value="RND_pump_MFP"/>
</dbReference>
<dbReference type="GO" id="GO:0016020">
    <property type="term" value="C:membrane"/>
    <property type="evidence" value="ECO:0007669"/>
    <property type="project" value="InterPro"/>
</dbReference>
<dbReference type="GO" id="GO:0015679">
    <property type="term" value="P:plasma membrane copper ion transport"/>
    <property type="evidence" value="ECO:0007669"/>
    <property type="project" value="TreeGrafter"/>
</dbReference>
<name>A0A0E9N6M6_9BACT</name>
<keyword evidence="2" id="KW-0813">Transport</keyword>
<accession>A0A0E9N6M6</accession>
<dbReference type="GO" id="GO:0022857">
    <property type="term" value="F:transmembrane transporter activity"/>
    <property type="evidence" value="ECO:0007669"/>
    <property type="project" value="InterPro"/>
</dbReference>
<gene>
    <name evidence="7" type="ORF">FPE01S_05_01690</name>
</gene>
<evidence type="ECO:0000313" key="7">
    <source>
        <dbReference type="EMBL" id="GAO45474.1"/>
    </source>
</evidence>
<dbReference type="Gene3D" id="2.40.50.100">
    <property type="match status" value="1"/>
</dbReference>
<dbReference type="PANTHER" id="PTHR30097">
    <property type="entry name" value="CATION EFFLUX SYSTEM PROTEIN CUSB"/>
    <property type="match status" value="1"/>
</dbReference>